<dbReference type="Gene3D" id="1.20.120.1630">
    <property type="match status" value="1"/>
</dbReference>
<accession>A0A6A6P7H7</accession>
<evidence type="ECO:0000313" key="2">
    <source>
        <dbReference type="EMBL" id="KAF2459778.1"/>
    </source>
</evidence>
<evidence type="ECO:0000256" key="1">
    <source>
        <dbReference type="SAM" id="Phobius"/>
    </source>
</evidence>
<proteinExistence type="predicted"/>
<sequence>MASAAHVLDEYYLAITLLITVGYQLLFFAVAFTFKFDKLTDFAGGTNFVLLAVVTLACSGAGDNARQVVASLFIMAWGARLSGFLLFRILKTGKDDRFDGTRDKFFPFLGFWVFQMLWVWTVSLPVTILNSPAVTRFPQPSFGQGADVAGVVLYTVGLVMESVSDVQKYRFRSKHGRDGSICDIGFFNWSRHPNYFGEILIQFSIFMIAVSPAAYGYVRGGAHDALYASILGPFFLTALLMFVSGLSLQERPAAKKRYEDGTNYEAYANYLQRTSILIPFPPQLYSRMPVFLKRTLFLEFPMFVFDPRKHSDSWKSHQAAA</sequence>
<dbReference type="PANTHER" id="PTHR32251:SF15">
    <property type="entry name" value="3-OXO-5-ALPHA-STEROID 4-DEHYDROGENASE (DUF1295)"/>
    <property type="match status" value="1"/>
</dbReference>
<dbReference type="PANTHER" id="PTHR32251">
    <property type="entry name" value="3-OXO-5-ALPHA-STEROID 4-DEHYDROGENASE"/>
    <property type="match status" value="1"/>
</dbReference>
<reference evidence="2" key="1">
    <citation type="journal article" date="2020" name="Stud. Mycol.">
        <title>101 Dothideomycetes genomes: a test case for predicting lifestyles and emergence of pathogens.</title>
        <authorList>
            <person name="Haridas S."/>
            <person name="Albert R."/>
            <person name="Binder M."/>
            <person name="Bloem J."/>
            <person name="Labutti K."/>
            <person name="Salamov A."/>
            <person name="Andreopoulos B."/>
            <person name="Baker S."/>
            <person name="Barry K."/>
            <person name="Bills G."/>
            <person name="Bluhm B."/>
            <person name="Cannon C."/>
            <person name="Castanera R."/>
            <person name="Culley D."/>
            <person name="Daum C."/>
            <person name="Ezra D."/>
            <person name="Gonzalez J."/>
            <person name="Henrissat B."/>
            <person name="Kuo A."/>
            <person name="Liang C."/>
            <person name="Lipzen A."/>
            <person name="Lutzoni F."/>
            <person name="Magnuson J."/>
            <person name="Mondo S."/>
            <person name="Nolan M."/>
            <person name="Ohm R."/>
            <person name="Pangilinan J."/>
            <person name="Park H.-J."/>
            <person name="Ramirez L."/>
            <person name="Alfaro M."/>
            <person name="Sun H."/>
            <person name="Tritt A."/>
            <person name="Yoshinaga Y."/>
            <person name="Zwiers L.-H."/>
            <person name="Turgeon B."/>
            <person name="Goodwin S."/>
            <person name="Spatafora J."/>
            <person name="Crous P."/>
            <person name="Grigoriev I."/>
        </authorList>
    </citation>
    <scope>NUCLEOTIDE SEQUENCE</scope>
    <source>
        <strain evidence="2">ATCC 16933</strain>
    </source>
</reference>
<protein>
    <submittedName>
        <fullName evidence="2">Oxidoreductase-like protein</fullName>
    </submittedName>
</protein>
<dbReference type="InterPro" id="IPR010721">
    <property type="entry name" value="UstE-like"/>
</dbReference>
<dbReference type="EMBL" id="MU001674">
    <property type="protein sequence ID" value="KAF2459778.1"/>
    <property type="molecule type" value="Genomic_DNA"/>
</dbReference>
<feature type="transmembrane region" description="Helical" evidence="1">
    <location>
        <begin position="12"/>
        <end position="32"/>
    </location>
</feature>
<feature type="transmembrane region" description="Helical" evidence="1">
    <location>
        <begin position="230"/>
        <end position="248"/>
    </location>
</feature>
<dbReference type="AlphaFoldDB" id="A0A6A6P7H7"/>
<dbReference type="Proteomes" id="UP000799766">
    <property type="component" value="Unassembled WGS sequence"/>
</dbReference>
<keyword evidence="1" id="KW-0472">Membrane</keyword>
<feature type="transmembrane region" description="Helical" evidence="1">
    <location>
        <begin position="44"/>
        <end position="62"/>
    </location>
</feature>
<dbReference type="GO" id="GO:0016020">
    <property type="term" value="C:membrane"/>
    <property type="evidence" value="ECO:0007669"/>
    <property type="project" value="TreeGrafter"/>
</dbReference>
<feature type="transmembrane region" description="Helical" evidence="1">
    <location>
        <begin position="199"/>
        <end position="218"/>
    </location>
</feature>
<keyword evidence="1" id="KW-1133">Transmembrane helix</keyword>
<dbReference type="PROSITE" id="PS50244">
    <property type="entry name" value="S5A_REDUCTASE"/>
    <property type="match status" value="1"/>
</dbReference>
<organism evidence="2 3">
    <name type="scientific">Lineolata rhizophorae</name>
    <dbReference type="NCBI Taxonomy" id="578093"/>
    <lineage>
        <taxon>Eukaryota</taxon>
        <taxon>Fungi</taxon>
        <taxon>Dikarya</taxon>
        <taxon>Ascomycota</taxon>
        <taxon>Pezizomycotina</taxon>
        <taxon>Dothideomycetes</taxon>
        <taxon>Dothideomycetes incertae sedis</taxon>
        <taxon>Lineolatales</taxon>
        <taxon>Lineolataceae</taxon>
        <taxon>Lineolata</taxon>
    </lineage>
</organism>
<dbReference type="OrthoDB" id="67965at2759"/>
<feature type="transmembrane region" description="Helical" evidence="1">
    <location>
        <begin position="108"/>
        <end position="128"/>
    </location>
</feature>
<evidence type="ECO:0000313" key="3">
    <source>
        <dbReference type="Proteomes" id="UP000799766"/>
    </source>
</evidence>
<keyword evidence="3" id="KW-1185">Reference proteome</keyword>
<name>A0A6A6P7H7_9PEZI</name>
<dbReference type="Pfam" id="PF06966">
    <property type="entry name" value="DUF1295"/>
    <property type="match status" value="1"/>
</dbReference>
<gene>
    <name evidence="2" type="ORF">BDY21DRAFT_177948</name>
</gene>
<feature type="transmembrane region" description="Helical" evidence="1">
    <location>
        <begin position="68"/>
        <end position="87"/>
    </location>
</feature>
<keyword evidence="1" id="KW-0812">Transmembrane</keyword>